<dbReference type="InterPro" id="IPR045085">
    <property type="entry name" value="HLD_clamp_pol_III_gamma_tau"/>
</dbReference>
<dbReference type="InterPro" id="IPR001270">
    <property type="entry name" value="ClpA/B"/>
</dbReference>
<dbReference type="GO" id="GO:0046872">
    <property type="term" value="F:metal ion binding"/>
    <property type="evidence" value="ECO:0007669"/>
    <property type="project" value="UniProtKB-KW"/>
</dbReference>
<dbReference type="FunFam" id="3.40.50.300:FF:000014">
    <property type="entry name" value="DNA polymerase III subunit gamma/tau"/>
    <property type="match status" value="1"/>
</dbReference>
<dbReference type="GO" id="GO:0006261">
    <property type="term" value="P:DNA-templated DNA replication"/>
    <property type="evidence" value="ECO:0007669"/>
    <property type="project" value="TreeGrafter"/>
</dbReference>
<keyword evidence="15" id="KW-1185">Reference proteome</keyword>
<dbReference type="SMART" id="SM00382">
    <property type="entry name" value="AAA"/>
    <property type="match status" value="1"/>
</dbReference>
<feature type="region of interest" description="Disordered" evidence="12">
    <location>
        <begin position="522"/>
        <end position="545"/>
    </location>
</feature>
<dbReference type="Gene3D" id="1.20.272.10">
    <property type="match status" value="1"/>
</dbReference>
<evidence type="ECO:0000256" key="3">
    <source>
        <dbReference type="ARBA" id="ARBA00022679"/>
    </source>
</evidence>
<dbReference type="PANTHER" id="PTHR11669:SF0">
    <property type="entry name" value="PROTEIN STICHEL-LIKE 2"/>
    <property type="match status" value="1"/>
</dbReference>
<dbReference type="GO" id="GO:0003887">
    <property type="term" value="F:DNA-directed DNA polymerase activity"/>
    <property type="evidence" value="ECO:0007669"/>
    <property type="project" value="UniProtKB-KW"/>
</dbReference>
<dbReference type="Gene3D" id="1.10.8.60">
    <property type="match status" value="1"/>
</dbReference>
<dbReference type="EC" id="2.7.7.7" evidence="2"/>
<dbReference type="InterPro" id="IPR050238">
    <property type="entry name" value="DNA_Rep/Repair_Clamp_Loader"/>
</dbReference>
<comment type="catalytic activity">
    <reaction evidence="11">
        <text>DNA(n) + a 2'-deoxyribonucleoside 5'-triphosphate = DNA(n+1) + diphosphate</text>
        <dbReference type="Rhea" id="RHEA:22508"/>
        <dbReference type="Rhea" id="RHEA-COMP:17339"/>
        <dbReference type="Rhea" id="RHEA-COMP:17340"/>
        <dbReference type="ChEBI" id="CHEBI:33019"/>
        <dbReference type="ChEBI" id="CHEBI:61560"/>
        <dbReference type="ChEBI" id="CHEBI:173112"/>
        <dbReference type="EC" id="2.7.7.7"/>
    </reaction>
</comment>
<keyword evidence="3 14" id="KW-0808">Transferase</keyword>
<name>A0A8I1DG60_THEIN</name>
<evidence type="ECO:0000256" key="4">
    <source>
        <dbReference type="ARBA" id="ARBA00022695"/>
    </source>
</evidence>
<organism evidence="14 15">
    <name type="scientific">Thermoactinomyces intermedius</name>
    <dbReference type="NCBI Taxonomy" id="2024"/>
    <lineage>
        <taxon>Bacteria</taxon>
        <taxon>Bacillati</taxon>
        <taxon>Bacillota</taxon>
        <taxon>Bacilli</taxon>
        <taxon>Bacillales</taxon>
        <taxon>Thermoactinomycetaceae</taxon>
        <taxon>Thermoactinomyces</taxon>
    </lineage>
</organism>
<evidence type="ECO:0000256" key="8">
    <source>
        <dbReference type="ARBA" id="ARBA00022833"/>
    </source>
</evidence>
<dbReference type="Gene3D" id="3.30.300.180">
    <property type="match status" value="1"/>
</dbReference>
<evidence type="ECO:0000256" key="9">
    <source>
        <dbReference type="ARBA" id="ARBA00022840"/>
    </source>
</evidence>
<dbReference type="InterPro" id="IPR038454">
    <property type="entry name" value="DnaA_N_sf"/>
</dbReference>
<dbReference type="NCBIfam" id="TIGR02397">
    <property type="entry name" value="dnaX_nterm"/>
    <property type="match status" value="1"/>
</dbReference>
<evidence type="ECO:0000256" key="6">
    <source>
        <dbReference type="ARBA" id="ARBA00022723"/>
    </source>
</evidence>
<keyword evidence="7" id="KW-0547">Nucleotide-binding</keyword>
<gene>
    <name evidence="14" type="primary">dnaX</name>
    <name evidence="14" type="ORF">I8U20_13385</name>
</gene>
<dbReference type="EMBL" id="JAECVW010000012">
    <property type="protein sequence ID" value="MBH8596295.1"/>
    <property type="molecule type" value="Genomic_DNA"/>
</dbReference>
<keyword evidence="10" id="KW-0239">DNA-directed DNA polymerase</keyword>
<dbReference type="Pfam" id="PF13177">
    <property type="entry name" value="DNA_pol3_delta2"/>
    <property type="match status" value="1"/>
</dbReference>
<dbReference type="Pfam" id="PF12169">
    <property type="entry name" value="DNA_pol3_gamma3"/>
    <property type="match status" value="1"/>
</dbReference>
<dbReference type="Pfam" id="PF20964">
    <property type="entry name" value="DnaX_C"/>
    <property type="match status" value="1"/>
</dbReference>
<sequence length="569" mass="64096">MSYRALYRVWRPQRFEDLVGQEHVTKTLMNALNEKHLTHAYLFNGPRGTGKTSAAKILAKAVNCVHGPAKEPCNECEACRRITEGSLMDVVEIDAASNRGVDEIRDLRDKVKYAPTEVRYKVYIIDEVHMLTTEAFNALLKTLEEPPEHVIFILATTEPHKLPPTIISRCQRFTFRRISFEKIVNRLKTICRSMDISFDDEALISIAQTADGGLRDALSLLDQALAFSGDSLTIEAVQAVTGSASREMVLSIFVDLVEQKMPSALQKLEECIASGVEPEKLVQDFIHVCRDLLLFKTAPSLMEREGRTQWMKSVEKVAGKLTHHRLSRMLDVLVHSEQQMKWVTHPRVLLEMALVRLADVFGSDPKNVEPDLVAKLEERIEKLESWIRQEKNTAAVKEEISPAPGNRPVPSSPVVKSSAPALSRQWLEKLSEQQGARIKKIWPELLQRVKEEKITVHAWLIDGEPVGATDDAVIVAFKSKIHRETTEKESNKSLIEGILSQMTGQRMRLKTVMLDDWKKQASARNLPASGNKSGPQPEPESLQEDIVKKAVDLFGEEIIKVSDENEPKV</sequence>
<dbReference type="CDD" id="cd00009">
    <property type="entry name" value="AAA"/>
    <property type="match status" value="1"/>
</dbReference>
<feature type="domain" description="AAA+ ATPase" evidence="13">
    <location>
        <begin position="37"/>
        <end position="185"/>
    </location>
</feature>
<evidence type="ECO:0000256" key="11">
    <source>
        <dbReference type="ARBA" id="ARBA00049244"/>
    </source>
</evidence>
<dbReference type="Proteomes" id="UP000633619">
    <property type="component" value="Unassembled WGS sequence"/>
</dbReference>
<dbReference type="GO" id="GO:0003677">
    <property type="term" value="F:DNA binding"/>
    <property type="evidence" value="ECO:0007669"/>
    <property type="project" value="InterPro"/>
</dbReference>
<comment type="similarity">
    <text evidence="1">Belongs to the DnaX/STICHEL family.</text>
</comment>
<comment type="caution">
    <text evidence="14">The sequence shown here is derived from an EMBL/GenBank/DDBJ whole genome shotgun (WGS) entry which is preliminary data.</text>
</comment>
<dbReference type="NCBIfam" id="NF004046">
    <property type="entry name" value="PRK05563.1"/>
    <property type="match status" value="1"/>
</dbReference>
<keyword evidence="8" id="KW-0862">Zinc</keyword>
<evidence type="ECO:0000313" key="14">
    <source>
        <dbReference type="EMBL" id="MBH8596295.1"/>
    </source>
</evidence>
<dbReference type="Gene3D" id="3.40.50.300">
    <property type="entry name" value="P-loop containing nucleotide triphosphate hydrolases"/>
    <property type="match status" value="1"/>
</dbReference>
<evidence type="ECO:0000256" key="2">
    <source>
        <dbReference type="ARBA" id="ARBA00012417"/>
    </source>
</evidence>
<evidence type="ECO:0000256" key="12">
    <source>
        <dbReference type="SAM" id="MobiDB-lite"/>
    </source>
</evidence>
<evidence type="ECO:0000256" key="10">
    <source>
        <dbReference type="ARBA" id="ARBA00022932"/>
    </source>
</evidence>
<dbReference type="GO" id="GO:0009360">
    <property type="term" value="C:DNA polymerase III complex"/>
    <property type="evidence" value="ECO:0007669"/>
    <property type="project" value="InterPro"/>
</dbReference>
<reference evidence="14 15" key="1">
    <citation type="submission" date="2020-12" db="EMBL/GenBank/DDBJ databases">
        <title>WGS of Thermoactinomyces spp.</title>
        <authorList>
            <person name="Cheng K."/>
        </authorList>
    </citation>
    <scope>NUCLEOTIDE SEQUENCE [LARGE SCALE GENOMIC DNA]</scope>
    <source>
        <strain evidence="15">CICC 10671\DSM 43846</strain>
    </source>
</reference>
<dbReference type="PANTHER" id="PTHR11669">
    <property type="entry name" value="REPLICATION FACTOR C / DNA POLYMERASE III GAMMA-TAU SUBUNIT"/>
    <property type="match status" value="1"/>
</dbReference>
<dbReference type="InterPro" id="IPR012763">
    <property type="entry name" value="DNA_pol_III_sug/sutau_N"/>
</dbReference>
<evidence type="ECO:0000256" key="1">
    <source>
        <dbReference type="ARBA" id="ARBA00006360"/>
    </source>
</evidence>
<dbReference type="Pfam" id="PF22608">
    <property type="entry name" value="DNAX_ATPase_lid"/>
    <property type="match status" value="1"/>
</dbReference>
<accession>A0A8I1DG60</accession>
<dbReference type="InterPro" id="IPR022754">
    <property type="entry name" value="DNA_pol_III_gamma-3"/>
</dbReference>
<keyword evidence="4 14" id="KW-0548">Nucleotidyltransferase</keyword>
<dbReference type="FunFam" id="1.10.8.60:FF:000013">
    <property type="entry name" value="DNA polymerase III subunit gamma/tau"/>
    <property type="match status" value="1"/>
</dbReference>
<proteinExistence type="inferred from homology"/>
<dbReference type="SUPFAM" id="SSF48019">
    <property type="entry name" value="post-AAA+ oligomerization domain-like"/>
    <property type="match status" value="1"/>
</dbReference>
<dbReference type="PRINTS" id="PR00300">
    <property type="entry name" value="CLPPROTEASEA"/>
</dbReference>
<dbReference type="InterPro" id="IPR003593">
    <property type="entry name" value="AAA+_ATPase"/>
</dbReference>
<dbReference type="SUPFAM" id="SSF52540">
    <property type="entry name" value="P-loop containing nucleoside triphosphate hydrolases"/>
    <property type="match status" value="1"/>
</dbReference>
<evidence type="ECO:0000256" key="7">
    <source>
        <dbReference type="ARBA" id="ARBA00022741"/>
    </source>
</evidence>
<protein>
    <recommendedName>
        <fullName evidence="2">DNA-directed DNA polymerase</fullName>
        <ecNumber evidence="2">2.7.7.7</ecNumber>
    </recommendedName>
</protein>
<dbReference type="InterPro" id="IPR048448">
    <property type="entry name" value="DnaX-like_C"/>
</dbReference>
<evidence type="ECO:0000256" key="5">
    <source>
        <dbReference type="ARBA" id="ARBA00022705"/>
    </source>
</evidence>
<dbReference type="InterPro" id="IPR027417">
    <property type="entry name" value="P-loop_NTPase"/>
</dbReference>
<dbReference type="CDD" id="cd18137">
    <property type="entry name" value="HLD_clamp_pol_III_gamma_tau"/>
    <property type="match status" value="1"/>
</dbReference>
<keyword evidence="9" id="KW-0067">ATP-binding</keyword>
<dbReference type="InterPro" id="IPR008921">
    <property type="entry name" value="DNA_pol3_clamp-load_cplx_C"/>
</dbReference>
<keyword evidence="6" id="KW-0479">Metal-binding</keyword>
<dbReference type="RefSeq" id="WP_181732948.1">
    <property type="nucleotide sequence ID" value="NZ_JACEIR010000014.1"/>
</dbReference>
<dbReference type="GO" id="GO:0005524">
    <property type="term" value="F:ATP binding"/>
    <property type="evidence" value="ECO:0007669"/>
    <property type="project" value="UniProtKB-KW"/>
</dbReference>
<keyword evidence="5" id="KW-0235">DNA replication</keyword>
<evidence type="ECO:0000313" key="15">
    <source>
        <dbReference type="Proteomes" id="UP000633619"/>
    </source>
</evidence>
<evidence type="ECO:0000259" key="13">
    <source>
        <dbReference type="SMART" id="SM00382"/>
    </source>
</evidence>
<dbReference type="AlphaFoldDB" id="A0A8I1DG60"/>